<dbReference type="InterPro" id="IPR052900">
    <property type="entry name" value="Phospholipid_Metab_Enz"/>
</dbReference>
<evidence type="ECO:0000313" key="5">
    <source>
        <dbReference type="Proteomes" id="UP000199103"/>
    </source>
</evidence>
<dbReference type="InterPro" id="IPR006311">
    <property type="entry name" value="TAT_signal"/>
</dbReference>
<protein>
    <submittedName>
        <fullName evidence="4">Alkaline phosphatase D</fullName>
    </submittedName>
</protein>
<dbReference type="InterPro" id="IPR038607">
    <property type="entry name" value="PhoD-like_sf"/>
</dbReference>
<dbReference type="Pfam" id="PF09423">
    <property type="entry name" value="PhoD"/>
    <property type="match status" value="1"/>
</dbReference>
<gene>
    <name evidence="4" type="ORF">SAMN04489812_4155</name>
</gene>
<reference evidence="4 5" key="1">
    <citation type="submission" date="2016-10" db="EMBL/GenBank/DDBJ databases">
        <authorList>
            <person name="de Groot N.N."/>
        </authorList>
    </citation>
    <scope>NUCLEOTIDE SEQUENCE [LARGE SCALE GENOMIC DNA]</scope>
    <source>
        <strain evidence="4 5">DSM 21800</strain>
    </source>
</reference>
<feature type="domain" description="Phospholipase D N-terminal" evidence="3">
    <location>
        <begin position="64"/>
        <end position="161"/>
    </location>
</feature>
<feature type="region of interest" description="Disordered" evidence="1">
    <location>
        <begin position="329"/>
        <end position="350"/>
    </location>
</feature>
<evidence type="ECO:0000259" key="3">
    <source>
        <dbReference type="Pfam" id="PF16655"/>
    </source>
</evidence>
<dbReference type="OrthoDB" id="327733at2"/>
<dbReference type="RefSeq" id="WP_091527313.1">
    <property type="nucleotide sequence ID" value="NZ_LT629772.1"/>
</dbReference>
<dbReference type="Proteomes" id="UP000199103">
    <property type="component" value="Chromosome I"/>
</dbReference>
<dbReference type="PANTHER" id="PTHR43606">
    <property type="entry name" value="PHOSPHATASE, PUTATIVE (AFU_ORTHOLOGUE AFUA_6G08710)-RELATED"/>
    <property type="match status" value="1"/>
</dbReference>
<name>A0A1H1XMY1_9ACTN</name>
<evidence type="ECO:0000256" key="1">
    <source>
        <dbReference type="SAM" id="MobiDB-lite"/>
    </source>
</evidence>
<dbReference type="SUPFAM" id="SSF56300">
    <property type="entry name" value="Metallo-dependent phosphatases"/>
    <property type="match status" value="1"/>
</dbReference>
<dbReference type="STRING" id="630515.SAMN04489812_4155"/>
<proteinExistence type="predicted"/>
<evidence type="ECO:0000313" key="4">
    <source>
        <dbReference type="EMBL" id="SDT10543.1"/>
    </source>
</evidence>
<feature type="domain" description="PhoD-like phosphatase metallophosphatase" evidence="2">
    <location>
        <begin position="173"/>
        <end position="510"/>
    </location>
</feature>
<dbReference type="EMBL" id="LT629772">
    <property type="protein sequence ID" value="SDT10543.1"/>
    <property type="molecule type" value="Genomic_DNA"/>
</dbReference>
<dbReference type="Pfam" id="PF16655">
    <property type="entry name" value="PhoD_N"/>
    <property type="match status" value="1"/>
</dbReference>
<dbReference type="PROSITE" id="PS51318">
    <property type="entry name" value="TAT"/>
    <property type="match status" value="1"/>
</dbReference>
<organism evidence="4 5">
    <name type="scientific">Microlunatus soli</name>
    <dbReference type="NCBI Taxonomy" id="630515"/>
    <lineage>
        <taxon>Bacteria</taxon>
        <taxon>Bacillati</taxon>
        <taxon>Actinomycetota</taxon>
        <taxon>Actinomycetes</taxon>
        <taxon>Propionibacteriales</taxon>
        <taxon>Propionibacteriaceae</taxon>
        <taxon>Microlunatus</taxon>
    </lineage>
</organism>
<dbReference type="InterPro" id="IPR018946">
    <property type="entry name" value="PhoD-like_MPP"/>
</dbReference>
<dbReference type="Gene3D" id="3.60.21.70">
    <property type="entry name" value="PhoD-like phosphatase"/>
    <property type="match status" value="1"/>
</dbReference>
<dbReference type="InterPro" id="IPR029052">
    <property type="entry name" value="Metallo-depent_PP-like"/>
</dbReference>
<dbReference type="CDD" id="cd07389">
    <property type="entry name" value="MPP_PhoD"/>
    <property type="match status" value="1"/>
</dbReference>
<keyword evidence="5" id="KW-1185">Reference proteome</keyword>
<dbReference type="InterPro" id="IPR032093">
    <property type="entry name" value="PhoD_N"/>
</dbReference>
<dbReference type="PANTHER" id="PTHR43606:SF2">
    <property type="entry name" value="ALKALINE PHOSPHATASE FAMILY PROTEIN (AFU_ORTHOLOGUE AFUA_5G03860)"/>
    <property type="match status" value="1"/>
</dbReference>
<dbReference type="Gene3D" id="2.60.40.380">
    <property type="entry name" value="Purple acid phosphatase-like, N-terminal"/>
    <property type="match status" value="1"/>
</dbReference>
<evidence type="ECO:0000259" key="2">
    <source>
        <dbReference type="Pfam" id="PF09423"/>
    </source>
</evidence>
<accession>A0A1H1XMY1</accession>
<sequence>MRRATTASTGTSKATLPSFSTADPVTRRRFLAAAGGGAAGLAFALRPSHDARADVSLKTDPFTLGVASGEPRPHAVLIWTRLAPEPLAVGCGLDPSGSLTVRWEVAADEHFRRIAARGTTRATAAESYSVHVDVDGLQPDRPYWYRFRCRSFISPVGRTRTAPAPDSTPPLRFGFASCMDYRLGYFHAMRDAAEQDLDAMFFLGDYVYEFAIQQMPTGRPIPSDLPAETVPMLETLEQYRLRYGLHKLDPDLQAAHHVMPWVLTWDDHEVADNYETLARDDLDRRAAAYRAYWENMPLRKPQLPQGSDARIYRRIGWGRTAQFDVLDTRQYRDPETKTSPAPDVGERRDPGRTVLGAEQERWLAESLGSHPVRWNFVAQQILMARLNTAASVEQPTTFSPGTWDGYQASQQRMFDLVAANLDAGRVRNFCSLGGDVHCSYVSDLISDSLDPDSDLIGVDITSPSVSTASDFNPVLNEKRQVRRRMNDSLHWADLHCGYDICDVNADRARFDVRVVDKVSDRDSPFFTGASFVVQDRVPGFSVDH</sequence>
<dbReference type="AlphaFoldDB" id="A0A1H1XMY1"/>